<evidence type="ECO:0000313" key="23">
    <source>
        <dbReference type="Proteomes" id="UP000030671"/>
    </source>
</evidence>
<keyword evidence="12" id="KW-0325">Glycoprotein</keyword>
<dbReference type="InterPro" id="IPR050732">
    <property type="entry name" value="Beta-glucan_modifiers"/>
</dbReference>
<dbReference type="EMBL" id="KI925457">
    <property type="protein sequence ID" value="ETW83337.1"/>
    <property type="molecule type" value="Genomic_DNA"/>
</dbReference>
<keyword evidence="15" id="KW-0624">Polysaccharide degradation</keyword>
<evidence type="ECO:0000256" key="19">
    <source>
        <dbReference type="RuleBase" id="RU004335"/>
    </source>
</evidence>
<keyword evidence="13" id="KW-0119">Carbohydrate metabolism</keyword>
<dbReference type="EC" id="3.2.1.39" evidence="5"/>
<dbReference type="GO" id="GO:0000272">
    <property type="term" value="P:polysaccharide catabolic process"/>
    <property type="evidence" value="ECO:0007669"/>
    <property type="project" value="UniProtKB-KW"/>
</dbReference>
<comment type="catalytic activity">
    <reaction evidence="1">
        <text>Hydrolysis of (1-&gt;3)-beta-D-glucosidic linkages in (1-&gt;3)-beta-D-glucans.</text>
        <dbReference type="EC" id="3.2.1.39"/>
    </reaction>
</comment>
<reference evidence="22 23" key="1">
    <citation type="journal article" date="2012" name="New Phytol.">
        <title>Insight into trade-off between wood decay and parasitism from the genome of a fungal forest pathogen.</title>
        <authorList>
            <person name="Olson A."/>
            <person name="Aerts A."/>
            <person name="Asiegbu F."/>
            <person name="Belbahri L."/>
            <person name="Bouzid O."/>
            <person name="Broberg A."/>
            <person name="Canback B."/>
            <person name="Coutinho P.M."/>
            <person name="Cullen D."/>
            <person name="Dalman K."/>
            <person name="Deflorio G."/>
            <person name="van Diepen L.T."/>
            <person name="Dunand C."/>
            <person name="Duplessis S."/>
            <person name="Durling M."/>
            <person name="Gonthier P."/>
            <person name="Grimwood J."/>
            <person name="Fossdal C.G."/>
            <person name="Hansson D."/>
            <person name="Henrissat B."/>
            <person name="Hietala A."/>
            <person name="Himmelstrand K."/>
            <person name="Hoffmeister D."/>
            <person name="Hogberg N."/>
            <person name="James T.Y."/>
            <person name="Karlsson M."/>
            <person name="Kohler A."/>
            <person name="Kues U."/>
            <person name="Lee Y.H."/>
            <person name="Lin Y.C."/>
            <person name="Lind M."/>
            <person name="Lindquist E."/>
            <person name="Lombard V."/>
            <person name="Lucas S."/>
            <person name="Lunden K."/>
            <person name="Morin E."/>
            <person name="Murat C."/>
            <person name="Park J."/>
            <person name="Raffaello T."/>
            <person name="Rouze P."/>
            <person name="Salamov A."/>
            <person name="Schmutz J."/>
            <person name="Solheim H."/>
            <person name="Stahlberg J."/>
            <person name="Velez H."/>
            <person name="de Vries R.P."/>
            <person name="Wiebenga A."/>
            <person name="Woodward S."/>
            <person name="Yakovlev I."/>
            <person name="Garbelotto M."/>
            <person name="Martin F."/>
            <person name="Grigoriev I.V."/>
            <person name="Stenlid J."/>
        </authorList>
    </citation>
    <scope>NUCLEOTIDE SEQUENCE [LARGE SCALE GENOMIC DNA]</scope>
    <source>
        <strain evidence="22 23">TC 32-1</strain>
    </source>
</reference>
<evidence type="ECO:0000256" key="18">
    <source>
        <dbReference type="ARBA" id="ARBA00043078"/>
    </source>
</evidence>
<keyword evidence="14" id="KW-0961">Cell wall biogenesis/degradation</keyword>
<feature type="region of interest" description="Disordered" evidence="20">
    <location>
        <begin position="52"/>
        <end position="80"/>
    </location>
</feature>
<feature type="transmembrane region" description="Helical" evidence="21">
    <location>
        <begin position="26"/>
        <end position="49"/>
    </location>
</feature>
<keyword evidence="11 21" id="KW-0472">Membrane</keyword>
<evidence type="ECO:0000256" key="20">
    <source>
        <dbReference type="SAM" id="MobiDB-lite"/>
    </source>
</evidence>
<keyword evidence="9" id="KW-0732">Signal</keyword>
<evidence type="ECO:0000256" key="11">
    <source>
        <dbReference type="ARBA" id="ARBA00023136"/>
    </source>
</evidence>
<keyword evidence="7" id="KW-0134">Cell wall</keyword>
<evidence type="ECO:0000256" key="7">
    <source>
        <dbReference type="ARBA" id="ARBA00022512"/>
    </source>
</evidence>
<evidence type="ECO:0000256" key="5">
    <source>
        <dbReference type="ARBA" id="ARBA00012780"/>
    </source>
</evidence>
<dbReference type="KEGG" id="hir:HETIRDRAFT_66634"/>
<dbReference type="RefSeq" id="XP_009544696.1">
    <property type="nucleotide sequence ID" value="XM_009546401.1"/>
</dbReference>
<comment type="subcellular location">
    <subcellularLocation>
        <location evidence="3">Cell membrane</location>
        <topology evidence="3">Single-pass type II membrane protein</topology>
    </subcellularLocation>
    <subcellularLocation>
        <location evidence="2">Secreted</location>
        <location evidence="2">Cell wall</location>
    </subcellularLocation>
</comment>
<gene>
    <name evidence="22" type="ORF">HETIRDRAFT_66634</name>
</gene>
<comment type="function">
    <text evidence="16">Glucanases play a role in cell expansion during growth, in cell-cell fusion during mating, and in spore release during sporulation. This enzyme may be involved in beta-glucan degradation. Active on laminarin and lichenan.</text>
</comment>
<dbReference type="PANTHER" id="PTHR16631:SF17">
    <property type="entry name" value="GLUCAN ENDO-1,3-BETA-GLUCOSIDASE BTGC"/>
    <property type="match status" value="1"/>
</dbReference>
<evidence type="ECO:0000256" key="2">
    <source>
        <dbReference type="ARBA" id="ARBA00004191"/>
    </source>
</evidence>
<dbReference type="InterPro" id="IPR017853">
    <property type="entry name" value="GH"/>
</dbReference>
<evidence type="ECO:0000256" key="4">
    <source>
        <dbReference type="ARBA" id="ARBA00008773"/>
    </source>
</evidence>
<dbReference type="Gene3D" id="3.20.20.80">
    <property type="entry name" value="Glycosidases"/>
    <property type="match status" value="2"/>
</dbReference>
<evidence type="ECO:0000256" key="15">
    <source>
        <dbReference type="ARBA" id="ARBA00023326"/>
    </source>
</evidence>
<dbReference type="PANTHER" id="PTHR16631">
    <property type="entry name" value="GLUCAN 1,3-BETA-GLUCOSIDASE"/>
    <property type="match status" value="1"/>
</dbReference>
<accession>W4KBV1</accession>
<evidence type="ECO:0000256" key="13">
    <source>
        <dbReference type="ARBA" id="ARBA00023277"/>
    </source>
</evidence>
<evidence type="ECO:0000256" key="14">
    <source>
        <dbReference type="ARBA" id="ARBA00023316"/>
    </source>
</evidence>
<dbReference type="GO" id="GO:0009986">
    <property type="term" value="C:cell surface"/>
    <property type="evidence" value="ECO:0007669"/>
    <property type="project" value="TreeGrafter"/>
</dbReference>
<dbReference type="GO" id="GO:0042973">
    <property type="term" value="F:glucan endo-1,3-beta-D-glucosidase activity"/>
    <property type="evidence" value="ECO:0007669"/>
    <property type="project" value="UniProtKB-EC"/>
</dbReference>
<dbReference type="GO" id="GO:0005886">
    <property type="term" value="C:plasma membrane"/>
    <property type="evidence" value="ECO:0007669"/>
    <property type="project" value="UniProtKB-SubCell"/>
</dbReference>
<proteinExistence type="inferred from homology"/>
<organism evidence="22 23">
    <name type="scientific">Heterobasidion irregulare (strain TC 32-1)</name>
    <dbReference type="NCBI Taxonomy" id="747525"/>
    <lineage>
        <taxon>Eukaryota</taxon>
        <taxon>Fungi</taxon>
        <taxon>Dikarya</taxon>
        <taxon>Basidiomycota</taxon>
        <taxon>Agaricomycotina</taxon>
        <taxon>Agaricomycetes</taxon>
        <taxon>Russulales</taxon>
        <taxon>Bondarzewiaceae</taxon>
        <taxon>Heterobasidion</taxon>
        <taxon>Heterobasidion annosum species complex</taxon>
    </lineage>
</organism>
<dbReference type="GO" id="GO:0009277">
    <property type="term" value="C:fungal-type cell wall"/>
    <property type="evidence" value="ECO:0007669"/>
    <property type="project" value="TreeGrafter"/>
</dbReference>
<dbReference type="STRING" id="747525.W4KBV1"/>
<dbReference type="InterPro" id="IPR000490">
    <property type="entry name" value="Glyco_hydro_17"/>
</dbReference>
<dbReference type="SUPFAM" id="SSF51445">
    <property type="entry name" value="(Trans)glycosidases"/>
    <property type="match status" value="1"/>
</dbReference>
<keyword evidence="6" id="KW-1003">Cell membrane</keyword>
<evidence type="ECO:0000256" key="9">
    <source>
        <dbReference type="ARBA" id="ARBA00022729"/>
    </source>
</evidence>
<dbReference type="OrthoDB" id="68336at2759"/>
<dbReference type="Pfam" id="PF00332">
    <property type="entry name" value="Glyco_hydro_17"/>
    <property type="match status" value="1"/>
</dbReference>
<evidence type="ECO:0000256" key="16">
    <source>
        <dbReference type="ARBA" id="ARBA00037649"/>
    </source>
</evidence>
<feature type="compositionally biased region" description="Low complexity" evidence="20">
    <location>
        <begin position="52"/>
        <end position="72"/>
    </location>
</feature>
<evidence type="ECO:0000313" key="22">
    <source>
        <dbReference type="EMBL" id="ETW83337.1"/>
    </source>
</evidence>
<dbReference type="AlphaFoldDB" id="W4KBV1"/>
<dbReference type="InParanoid" id="W4KBV1"/>
<keyword evidence="21" id="KW-0812">Transmembrane</keyword>
<name>W4KBV1_HETIT</name>
<keyword evidence="8" id="KW-0964">Secreted</keyword>
<dbReference type="GeneID" id="20678787"/>
<evidence type="ECO:0000256" key="3">
    <source>
        <dbReference type="ARBA" id="ARBA00004401"/>
    </source>
</evidence>
<comment type="similarity">
    <text evidence="4 19">Belongs to the glycosyl hydrolase 17 family.</text>
</comment>
<sequence>MSTYNNIEAPTQWMEKPPSRSNRSKWIVIASIVGLLALIGVGVGVGVSLSQKNKSGSSRASSSSNSSSVTQSDPNDPSSFVKDSRLKQSFYGLAYTPAGSQLPDCGNNLSDIITDMQLMSQLTTRIRLYGADCNQSALVLDAIQRTKVNLTVWLGNYPVPTNESVYTRQRDLILDALQTYGTDHVGGVTVGNEFMLNYLSANGGGDDPNSSIGNTGAAILIGNIQDTISKIDALGLDKHIPVGTADAGSYFNTEVLEAVEYGMSNVHPWFANVSVETAAGWTAEFFDTWNLEPAAKLSNTPKMYIAETGWPTKSSDVSNESNGPSTASEANLQTFLDTFVCQANTNGTGYFFFEFFDEQWKDVEFGGVEGWWGLFNANKTLKNIEIPSC</sequence>
<evidence type="ECO:0000256" key="12">
    <source>
        <dbReference type="ARBA" id="ARBA00023180"/>
    </source>
</evidence>
<dbReference type="FunCoup" id="W4KBV1">
    <property type="interactions" value="32"/>
</dbReference>
<evidence type="ECO:0000256" key="1">
    <source>
        <dbReference type="ARBA" id="ARBA00000382"/>
    </source>
</evidence>
<dbReference type="Proteomes" id="UP000030671">
    <property type="component" value="Unassembled WGS sequence"/>
</dbReference>
<dbReference type="GO" id="GO:0005576">
    <property type="term" value="C:extracellular region"/>
    <property type="evidence" value="ECO:0007669"/>
    <property type="project" value="TreeGrafter"/>
</dbReference>
<evidence type="ECO:0000256" key="6">
    <source>
        <dbReference type="ARBA" id="ARBA00022475"/>
    </source>
</evidence>
<dbReference type="HOGENOM" id="CLU_011476_2_1_1"/>
<protein>
    <recommendedName>
        <fullName evidence="5">glucan endo-1,3-beta-D-glucosidase</fullName>
        <ecNumber evidence="5">3.2.1.39</ecNumber>
    </recommendedName>
    <alternativeName>
        <fullName evidence="18">Endo-1,3-beta-glucanase btgC</fullName>
    </alternativeName>
    <alternativeName>
        <fullName evidence="17">Laminarinase btgC</fullName>
    </alternativeName>
</protein>
<keyword evidence="10 22" id="KW-0378">Hydrolase</keyword>
<dbReference type="GO" id="GO:0071555">
    <property type="term" value="P:cell wall organization"/>
    <property type="evidence" value="ECO:0007669"/>
    <property type="project" value="UniProtKB-KW"/>
</dbReference>
<evidence type="ECO:0000256" key="8">
    <source>
        <dbReference type="ARBA" id="ARBA00022525"/>
    </source>
</evidence>
<evidence type="ECO:0000256" key="10">
    <source>
        <dbReference type="ARBA" id="ARBA00022801"/>
    </source>
</evidence>
<keyword evidence="23" id="KW-1185">Reference proteome</keyword>
<evidence type="ECO:0000256" key="17">
    <source>
        <dbReference type="ARBA" id="ARBA00042373"/>
    </source>
</evidence>
<keyword evidence="21" id="KW-1133">Transmembrane helix</keyword>
<evidence type="ECO:0000256" key="21">
    <source>
        <dbReference type="SAM" id="Phobius"/>
    </source>
</evidence>
<dbReference type="eggNOG" id="ENOG502QTKT">
    <property type="taxonomic scope" value="Eukaryota"/>
</dbReference>